<dbReference type="RefSeq" id="WP_349638001.1">
    <property type="nucleotide sequence ID" value="NZ_CP090958.1"/>
</dbReference>
<accession>A0ABY8QSK0</accession>
<evidence type="ECO:0000256" key="2">
    <source>
        <dbReference type="ARBA" id="ARBA00023002"/>
    </source>
</evidence>
<evidence type="ECO:0000313" key="4">
    <source>
        <dbReference type="EMBL" id="WGW11216.1"/>
    </source>
</evidence>
<dbReference type="Pfam" id="PF00107">
    <property type="entry name" value="ADH_zinc_N"/>
    <property type="match status" value="1"/>
</dbReference>
<name>A0ABY8QSK0_9MICO</name>
<dbReference type="InterPro" id="IPR036291">
    <property type="entry name" value="NAD(P)-bd_dom_sf"/>
</dbReference>
<sequence length="326" mass="33844">MRAITIAEPGDPSVLTVSDVAELAVGPGEVAIEVVAAGVNRADLLQRQGLYAPPAGESAIPGLEVSGRIKETGAGVTSFSVGDEVCALLTGGGYAETVVVSAEQVLPVPAGLDLVDAAGLPEVVCTVFSNVFMSAGLHPGEWLLVHGGGSGIGTAAIQITKALGGHVAVTAGSSHKLDFCRELGADVTINYREQDFVQEIKGASDGRGADVILDVMGAKYLERNIESLNVSGRLVIIGLQGGRKSEIDLNEVMRRRLAVIGTTLRARPAAEKATIVAAVREQVWPLIEDGSVLPIIHSRLAFDQAPEAHQILEDGENIGKVLLVKG</sequence>
<dbReference type="SUPFAM" id="SSF51735">
    <property type="entry name" value="NAD(P)-binding Rossmann-fold domains"/>
    <property type="match status" value="1"/>
</dbReference>
<dbReference type="InterPro" id="IPR020843">
    <property type="entry name" value="ER"/>
</dbReference>
<dbReference type="InterPro" id="IPR013154">
    <property type="entry name" value="ADH-like_N"/>
</dbReference>
<reference evidence="4 5" key="1">
    <citation type="submission" date="2023-05" db="EMBL/GenBank/DDBJ databases">
        <title>Lithophilousrod everest ZFBP1038 complete genpme.</title>
        <authorList>
            <person name="Tian M."/>
        </authorList>
    </citation>
    <scope>NUCLEOTIDE SEQUENCE [LARGE SCALE GENOMIC DNA]</scope>
    <source>
        <strain evidence="4 5">ZFBP1038</strain>
    </source>
</reference>
<dbReference type="PANTHER" id="PTHR48106">
    <property type="entry name" value="QUINONE OXIDOREDUCTASE PIG3-RELATED"/>
    <property type="match status" value="1"/>
</dbReference>
<keyword evidence="2" id="KW-0560">Oxidoreductase</keyword>
<dbReference type="CDD" id="cd05276">
    <property type="entry name" value="p53_inducible_oxidoreductase"/>
    <property type="match status" value="1"/>
</dbReference>
<dbReference type="SMART" id="SM00829">
    <property type="entry name" value="PKS_ER"/>
    <property type="match status" value="1"/>
</dbReference>
<dbReference type="InterPro" id="IPR013149">
    <property type="entry name" value="ADH-like_C"/>
</dbReference>
<evidence type="ECO:0000256" key="1">
    <source>
        <dbReference type="ARBA" id="ARBA00022857"/>
    </source>
</evidence>
<organism evidence="4 5">
    <name type="scientific">Saxibacter everestensis</name>
    <dbReference type="NCBI Taxonomy" id="2909229"/>
    <lineage>
        <taxon>Bacteria</taxon>
        <taxon>Bacillati</taxon>
        <taxon>Actinomycetota</taxon>
        <taxon>Actinomycetes</taxon>
        <taxon>Micrococcales</taxon>
        <taxon>Brevibacteriaceae</taxon>
        <taxon>Saxibacter</taxon>
    </lineage>
</organism>
<proteinExistence type="predicted"/>
<keyword evidence="1" id="KW-0521">NADP</keyword>
<evidence type="ECO:0000313" key="5">
    <source>
        <dbReference type="Proteomes" id="UP001209083"/>
    </source>
</evidence>
<dbReference type="NCBIfam" id="TIGR02824">
    <property type="entry name" value="quinone_pig3"/>
    <property type="match status" value="1"/>
</dbReference>
<dbReference type="EMBL" id="CP090958">
    <property type="protein sequence ID" value="WGW11216.1"/>
    <property type="molecule type" value="Genomic_DNA"/>
</dbReference>
<dbReference type="Gene3D" id="3.40.50.720">
    <property type="entry name" value="NAD(P)-binding Rossmann-like Domain"/>
    <property type="match status" value="1"/>
</dbReference>
<dbReference type="PANTHER" id="PTHR48106:SF8">
    <property type="entry name" value="OS02G0805600 PROTEIN"/>
    <property type="match status" value="1"/>
</dbReference>
<dbReference type="Gene3D" id="3.90.180.10">
    <property type="entry name" value="Medium-chain alcohol dehydrogenases, catalytic domain"/>
    <property type="match status" value="1"/>
</dbReference>
<gene>
    <name evidence="4" type="ORF">LWF01_14120</name>
</gene>
<feature type="domain" description="Enoyl reductase (ER)" evidence="3">
    <location>
        <begin position="10"/>
        <end position="323"/>
    </location>
</feature>
<keyword evidence="5" id="KW-1185">Reference proteome</keyword>
<dbReference type="InterPro" id="IPR014189">
    <property type="entry name" value="Quinone_OxRdtase_PIG3"/>
</dbReference>
<dbReference type="Pfam" id="PF08240">
    <property type="entry name" value="ADH_N"/>
    <property type="match status" value="1"/>
</dbReference>
<dbReference type="SUPFAM" id="SSF50129">
    <property type="entry name" value="GroES-like"/>
    <property type="match status" value="1"/>
</dbReference>
<dbReference type="Proteomes" id="UP001209083">
    <property type="component" value="Chromosome"/>
</dbReference>
<dbReference type="InterPro" id="IPR011032">
    <property type="entry name" value="GroES-like_sf"/>
</dbReference>
<protein>
    <submittedName>
        <fullName evidence="4">NAD(P)H-quinone oxidoreductase</fullName>
    </submittedName>
</protein>
<evidence type="ECO:0000259" key="3">
    <source>
        <dbReference type="SMART" id="SM00829"/>
    </source>
</evidence>